<dbReference type="EMBL" id="OZ023706">
    <property type="protein sequence ID" value="CAK9877205.1"/>
    <property type="molecule type" value="Genomic_DNA"/>
</dbReference>
<dbReference type="PANTHER" id="PTHR47679">
    <property type="entry name" value="PROTEIN TORNADO 1"/>
    <property type="match status" value="1"/>
</dbReference>
<reference evidence="2" key="1">
    <citation type="submission" date="2024-03" db="EMBL/GenBank/DDBJ databases">
        <authorList>
            <consortium name="ELIXIR-Norway"/>
            <consortium name="Elixir Norway"/>
        </authorList>
    </citation>
    <scope>NUCLEOTIDE SEQUENCE</scope>
</reference>
<accession>A0ABP1BN57</accession>
<evidence type="ECO:0000256" key="1">
    <source>
        <dbReference type="SAM" id="MobiDB-lite"/>
    </source>
</evidence>
<proteinExistence type="predicted"/>
<gene>
    <name evidence="2" type="ORF">CSSPJE1EN2_LOCUS19247</name>
</gene>
<evidence type="ECO:0000313" key="3">
    <source>
        <dbReference type="Proteomes" id="UP001497522"/>
    </source>
</evidence>
<protein>
    <submittedName>
        <fullName evidence="2">Uncharacterized protein</fullName>
    </submittedName>
</protein>
<feature type="region of interest" description="Disordered" evidence="1">
    <location>
        <begin position="1"/>
        <end position="21"/>
    </location>
</feature>
<name>A0ABP1BN57_9BRYO</name>
<dbReference type="PANTHER" id="PTHR47679:SF2">
    <property type="entry name" value="C-TERMINAL OF ROC (COR) DOMAIN-CONTAINING PROTEIN"/>
    <property type="match status" value="1"/>
</dbReference>
<dbReference type="InterPro" id="IPR032675">
    <property type="entry name" value="LRR_dom_sf"/>
</dbReference>
<evidence type="ECO:0000313" key="2">
    <source>
        <dbReference type="EMBL" id="CAK9877205.1"/>
    </source>
</evidence>
<dbReference type="SUPFAM" id="SSF52047">
    <property type="entry name" value="RNI-like"/>
    <property type="match status" value="1"/>
</dbReference>
<dbReference type="Gene3D" id="3.80.10.10">
    <property type="entry name" value="Ribonuclease Inhibitor"/>
    <property type="match status" value="2"/>
</dbReference>
<sequence length="709" mass="80458">MAGFSDGNCSEPDDTCSEPDDTRGLEEFFAILKNAKWRYALDFHGPNKGHPDRFEVGVSWGEQKFLVGPQVEYTNFFQTISEKTNITYIRIFSDLSQSNAVFYGHLFAALHENVSELVLRLNVDGSSDFQPNFEILMNQVAVMLEHNTSLKKIVLEISSAGSIHALSGIDLQRLVQPLIADANGHQMNSTLIDLEFSIRLIDESLMIAMNSLARMLQRNSSVQSLGVWAPVNQYSIAPLAKALESNRTLKDLDVGGGVLDLERLFQSLTTDANKQQSNYTLIKLSLDMFYQGVERDGMPRRYMSVVDSLTKMLQSNSSLKELHIQPSDCFTEQDLCALITSLEKNYSLQVLQLPMNVTDSVFRAIMDMLVVNKTLKKIDWGYYRLEAGKCAVLEQELRKNAIVYEESMSLLKDLPMVKATSARVFLCGYPFADKIGGLNARAKGVVTILRNKFTEVVDVSPEPIVVDSHSSSSSHVLFQSIQDNVQDLLNALPPVYQVLLHNKFIEPTNCMAGEYILKNNSIFILYNGVEIVVQYDSDVATHIDVLVRSEEKTYDEALDIVHNHVTKHIQDLRGEFNGCQGVVLLEGIVCKDCVEHRLDFTSRSDQAILVEDLKRYILIHGQSYEHTWPRVKEEKSHHVILNRSRFEIAINMLGSEEKDDMWQRQSSTSKRHEFHYHSYDECDGLIVCEFHFQSYHHVLIIIAFVRKFG</sequence>
<dbReference type="Proteomes" id="UP001497522">
    <property type="component" value="Chromosome 5"/>
</dbReference>
<keyword evidence="3" id="KW-1185">Reference proteome</keyword>
<organism evidence="2 3">
    <name type="scientific">Sphagnum jensenii</name>
    <dbReference type="NCBI Taxonomy" id="128206"/>
    <lineage>
        <taxon>Eukaryota</taxon>
        <taxon>Viridiplantae</taxon>
        <taxon>Streptophyta</taxon>
        <taxon>Embryophyta</taxon>
        <taxon>Bryophyta</taxon>
        <taxon>Sphagnophytina</taxon>
        <taxon>Sphagnopsida</taxon>
        <taxon>Sphagnales</taxon>
        <taxon>Sphagnaceae</taxon>
        <taxon>Sphagnum</taxon>
    </lineage>
</organism>